<feature type="region of interest" description="Disordered" evidence="1">
    <location>
        <begin position="53"/>
        <end position="82"/>
    </location>
</feature>
<gene>
    <name evidence="3" type="ORF">E6K81_14890</name>
</gene>
<feature type="non-terminal residue" evidence="3">
    <location>
        <position position="82"/>
    </location>
</feature>
<protein>
    <submittedName>
        <fullName evidence="3">Helix-turn-helix domain-containing protein</fullName>
    </submittedName>
</protein>
<evidence type="ECO:0000256" key="1">
    <source>
        <dbReference type="SAM" id="MobiDB-lite"/>
    </source>
</evidence>
<evidence type="ECO:0000259" key="2">
    <source>
        <dbReference type="Pfam" id="PF12728"/>
    </source>
</evidence>
<reference evidence="3 4" key="1">
    <citation type="journal article" date="2019" name="Nat. Microbiol.">
        <title>Mediterranean grassland soil C-N compound turnover is dependent on rainfall and depth, and is mediated by genomically divergent microorganisms.</title>
        <authorList>
            <person name="Diamond S."/>
            <person name="Andeer P.F."/>
            <person name="Li Z."/>
            <person name="Crits-Christoph A."/>
            <person name="Burstein D."/>
            <person name="Anantharaman K."/>
            <person name="Lane K.R."/>
            <person name="Thomas B.C."/>
            <person name="Pan C."/>
            <person name="Northen T.R."/>
            <person name="Banfield J.F."/>
        </authorList>
    </citation>
    <scope>NUCLEOTIDE SEQUENCE [LARGE SCALE GENOMIC DNA]</scope>
    <source>
        <strain evidence="3">WS_11</strain>
    </source>
</reference>
<organism evidence="3 4">
    <name type="scientific">Eiseniibacteriota bacterium</name>
    <dbReference type="NCBI Taxonomy" id="2212470"/>
    <lineage>
        <taxon>Bacteria</taxon>
        <taxon>Candidatus Eiseniibacteriota</taxon>
    </lineage>
</organism>
<evidence type="ECO:0000313" key="4">
    <source>
        <dbReference type="Proteomes" id="UP000319771"/>
    </source>
</evidence>
<dbReference type="GO" id="GO:0003677">
    <property type="term" value="F:DNA binding"/>
    <property type="evidence" value="ECO:0007669"/>
    <property type="project" value="InterPro"/>
</dbReference>
<comment type="caution">
    <text evidence="3">The sequence shown here is derived from an EMBL/GenBank/DDBJ whole genome shotgun (WGS) entry which is preliminary data.</text>
</comment>
<dbReference type="EMBL" id="VBPB01000305">
    <property type="protein sequence ID" value="TMQ69478.1"/>
    <property type="molecule type" value="Genomic_DNA"/>
</dbReference>
<dbReference type="Proteomes" id="UP000319771">
    <property type="component" value="Unassembled WGS sequence"/>
</dbReference>
<dbReference type="InterPro" id="IPR041657">
    <property type="entry name" value="HTH_17"/>
</dbReference>
<evidence type="ECO:0000313" key="3">
    <source>
        <dbReference type="EMBL" id="TMQ69478.1"/>
    </source>
</evidence>
<dbReference type="AlphaFoldDB" id="A0A538U0U1"/>
<dbReference type="Pfam" id="PF12728">
    <property type="entry name" value="HTH_17"/>
    <property type="match status" value="1"/>
</dbReference>
<feature type="compositionally biased region" description="Basic and acidic residues" evidence="1">
    <location>
        <begin position="61"/>
        <end position="82"/>
    </location>
</feature>
<accession>A0A538U0U1</accession>
<sequence>MVDQLLTLRQVAAYLNVSPRAVLRLVARRSLPCHQFGRVARSNECNIFRWLAGPITNPHPPDGRDGPLRDQQREGRVPGPRD</sequence>
<dbReference type="NCBIfam" id="TIGR01764">
    <property type="entry name" value="excise"/>
    <property type="match status" value="1"/>
</dbReference>
<dbReference type="InterPro" id="IPR010093">
    <property type="entry name" value="SinI_DNA-bd"/>
</dbReference>
<feature type="domain" description="Helix-turn-helix" evidence="2">
    <location>
        <begin position="5"/>
        <end position="39"/>
    </location>
</feature>
<name>A0A538U0U1_UNCEI</name>
<proteinExistence type="predicted"/>